<organism evidence="1 2">
    <name type="scientific">Habropoda laboriosa</name>
    <dbReference type="NCBI Taxonomy" id="597456"/>
    <lineage>
        <taxon>Eukaryota</taxon>
        <taxon>Metazoa</taxon>
        <taxon>Ecdysozoa</taxon>
        <taxon>Arthropoda</taxon>
        <taxon>Hexapoda</taxon>
        <taxon>Insecta</taxon>
        <taxon>Pterygota</taxon>
        <taxon>Neoptera</taxon>
        <taxon>Endopterygota</taxon>
        <taxon>Hymenoptera</taxon>
        <taxon>Apocrita</taxon>
        <taxon>Aculeata</taxon>
        <taxon>Apoidea</taxon>
        <taxon>Anthophila</taxon>
        <taxon>Apidae</taxon>
        <taxon>Habropoda</taxon>
    </lineage>
</organism>
<proteinExistence type="predicted"/>
<evidence type="ECO:0000313" key="2">
    <source>
        <dbReference type="Proteomes" id="UP000053825"/>
    </source>
</evidence>
<name>A0A0L7QP87_9HYME</name>
<dbReference type="Proteomes" id="UP000053825">
    <property type="component" value="Unassembled WGS sequence"/>
</dbReference>
<evidence type="ECO:0000313" key="1">
    <source>
        <dbReference type="EMBL" id="KOC60448.1"/>
    </source>
</evidence>
<reference evidence="1 2" key="1">
    <citation type="submission" date="2015-07" db="EMBL/GenBank/DDBJ databases">
        <title>The genome of Habropoda laboriosa.</title>
        <authorList>
            <person name="Pan H."/>
            <person name="Kapheim K."/>
        </authorList>
    </citation>
    <scope>NUCLEOTIDE SEQUENCE [LARGE SCALE GENOMIC DNA]</scope>
    <source>
        <strain evidence="1">0110345459</strain>
    </source>
</reference>
<protein>
    <submittedName>
        <fullName evidence="1">Uncharacterized protein</fullName>
    </submittedName>
</protein>
<dbReference type="EMBL" id="KQ414821">
    <property type="protein sequence ID" value="KOC60448.1"/>
    <property type="molecule type" value="Genomic_DNA"/>
</dbReference>
<accession>A0A0L7QP87</accession>
<sequence length="75" mass="8471">MVVLVACLEDPSEPARVEAEAPNNVNDLDADASSWGLYATYDLHMVDHCIVFLHRTMNTSCTPQSSNLRRLDFRF</sequence>
<dbReference type="AlphaFoldDB" id="A0A0L7QP87"/>
<keyword evidence="2" id="KW-1185">Reference proteome</keyword>
<gene>
    <name evidence="1" type="ORF">WH47_07456</name>
</gene>